<gene>
    <name evidence="2" type="ORF">SAMN04489713_10941</name>
</gene>
<dbReference type="EMBL" id="FOVH01000009">
    <property type="protein sequence ID" value="SFO73439.1"/>
    <property type="molecule type" value="Genomic_DNA"/>
</dbReference>
<dbReference type="AlphaFoldDB" id="A0A1I5JL68"/>
<sequence>MVASPVAGVPTWKPRRAARLMIACSVATRSASDGVEVAVAAVDEGLVQPGGLGVGGHTVAEHLDLAHSQPSRVEVSYRLVAVEDRLGGAGGSPGGEHEIDAQFERPVLDLAAVQVDLVKADAGVGEAGDAQGVQDGGGEVHRLGDLGFGVGRDRCRHQTRSALAEDAGGLAARVLLDDASGERDGVAGDAGQLHGLGIGGDRVVDDVEHIDGMIARDGVEDVAGGEPVEPGAVPAAGADPGVRCRCLLDGSGDDGGDLGGGGLAYVVGVDLRSLEAVVAGLEPESVEAQVAVVDAGQHRAAVGVDHLGTASREPVDVPIGPDGDDAAVLDRDRLATAAPAVHGQDLAIHDHEVRSAAYLHFVGVCRSGVARDGDARCGGHARGSREHAAAARLLLDREHLRILIGASGSCAPGSTRHGLVQRRTDGYRLYPNDLLAGTDGAAPVQNNAAPVKSPAGMDALSGWTGLWTQNAVPHRFSRVMSTSAGTTPSRHVTRSSSDPPRNSPRSSGSGTWATSTAACSRVTTSTSRRIHGSRPRTTTSQRIPDWSWGMCSRARYRSSRTAGRLR</sequence>
<dbReference type="Proteomes" id="UP000183413">
    <property type="component" value="Unassembled WGS sequence"/>
</dbReference>
<evidence type="ECO:0000256" key="1">
    <source>
        <dbReference type="SAM" id="MobiDB-lite"/>
    </source>
</evidence>
<accession>A0A1I5JL68</accession>
<dbReference type="InParanoid" id="A0A1I5JL68"/>
<feature type="compositionally biased region" description="Polar residues" evidence="1">
    <location>
        <begin position="480"/>
        <end position="490"/>
    </location>
</feature>
<feature type="region of interest" description="Disordered" evidence="1">
    <location>
        <begin position="480"/>
        <end position="544"/>
    </location>
</feature>
<evidence type="ECO:0000313" key="2">
    <source>
        <dbReference type="EMBL" id="SFO73439.1"/>
    </source>
</evidence>
<reference evidence="2 3" key="1">
    <citation type="submission" date="2016-10" db="EMBL/GenBank/DDBJ databases">
        <authorList>
            <person name="de Groot N.N."/>
        </authorList>
    </citation>
    <scope>NUCLEOTIDE SEQUENCE [LARGE SCALE GENOMIC DNA]</scope>
    <source>
        <strain evidence="2 3">DSM 43067</strain>
    </source>
</reference>
<name>A0A1I5JL68_9ACTN</name>
<proteinExistence type="predicted"/>
<evidence type="ECO:0000313" key="3">
    <source>
        <dbReference type="Proteomes" id="UP000183413"/>
    </source>
</evidence>
<organism evidence="2 3">
    <name type="scientific">Actinomadura madurae</name>
    <dbReference type="NCBI Taxonomy" id="1993"/>
    <lineage>
        <taxon>Bacteria</taxon>
        <taxon>Bacillati</taxon>
        <taxon>Actinomycetota</taxon>
        <taxon>Actinomycetes</taxon>
        <taxon>Streptosporangiales</taxon>
        <taxon>Thermomonosporaceae</taxon>
        <taxon>Actinomadura</taxon>
    </lineage>
</organism>
<protein>
    <submittedName>
        <fullName evidence="2">Uncharacterized protein</fullName>
    </submittedName>
</protein>
<keyword evidence="3" id="KW-1185">Reference proteome</keyword>
<feature type="compositionally biased region" description="Low complexity" evidence="1">
    <location>
        <begin position="494"/>
        <end position="520"/>
    </location>
</feature>